<organism evidence="1 2">
    <name type="scientific">Populus alba x Populus x berolinensis</name>
    <dbReference type="NCBI Taxonomy" id="444605"/>
    <lineage>
        <taxon>Eukaryota</taxon>
        <taxon>Viridiplantae</taxon>
        <taxon>Streptophyta</taxon>
        <taxon>Embryophyta</taxon>
        <taxon>Tracheophyta</taxon>
        <taxon>Spermatophyta</taxon>
        <taxon>Magnoliopsida</taxon>
        <taxon>eudicotyledons</taxon>
        <taxon>Gunneridae</taxon>
        <taxon>Pentapetalae</taxon>
        <taxon>rosids</taxon>
        <taxon>fabids</taxon>
        <taxon>Malpighiales</taxon>
        <taxon>Salicaceae</taxon>
        <taxon>Saliceae</taxon>
        <taxon>Populus</taxon>
    </lineage>
</organism>
<proteinExistence type="predicted"/>
<evidence type="ECO:0000313" key="1">
    <source>
        <dbReference type="EMBL" id="KAJ7011562.1"/>
    </source>
</evidence>
<gene>
    <name evidence="1" type="ORF">NC653_001861</name>
</gene>
<accession>A0AAD6RP82</accession>
<comment type="caution">
    <text evidence="1">The sequence shown here is derived from an EMBL/GenBank/DDBJ whole genome shotgun (WGS) entry which is preliminary data.</text>
</comment>
<sequence>MAIGHAIYGTSSTGRSWILSLFWHPDGDLVVPNGYQPETLQLVFVGPGSDEMDVKLFHVSGGPCKCMQSDCCGLQSCSRERDQVLSFYCIISLVRN</sequence>
<dbReference type="AlphaFoldDB" id="A0AAD6RP82"/>
<protein>
    <submittedName>
        <fullName evidence="1">Uncharacterized protein</fullName>
    </submittedName>
</protein>
<dbReference type="EMBL" id="JAQIZT010000001">
    <property type="protein sequence ID" value="KAJ7011562.1"/>
    <property type="molecule type" value="Genomic_DNA"/>
</dbReference>
<evidence type="ECO:0000313" key="2">
    <source>
        <dbReference type="Proteomes" id="UP001164929"/>
    </source>
</evidence>
<name>A0AAD6RP82_9ROSI</name>
<keyword evidence="2" id="KW-1185">Reference proteome</keyword>
<reference evidence="1 2" key="1">
    <citation type="journal article" date="2023" name="Mol. Ecol. Resour.">
        <title>Chromosome-level genome assembly of a triploid poplar Populus alba 'Berolinensis'.</title>
        <authorList>
            <person name="Chen S."/>
            <person name="Yu Y."/>
            <person name="Wang X."/>
            <person name="Wang S."/>
            <person name="Zhang T."/>
            <person name="Zhou Y."/>
            <person name="He R."/>
            <person name="Meng N."/>
            <person name="Wang Y."/>
            <person name="Liu W."/>
            <person name="Liu Z."/>
            <person name="Liu J."/>
            <person name="Guo Q."/>
            <person name="Huang H."/>
            <person name="Sederoff R.R."/>
            <person name="Wang G."/>
            <person name="Qu G."/>
            <person name="Chen S."/>
        </authorList>
    </citation>
    <scope>NUCLEOTIDE SEQUENCE [LARGE SCALE GENOMIC DNA]</scope>
    <source>
        <strain evidence="1">SC-2020</strain>
    </source>
</reference>
<dbReference type="Proteomes" id="UP001164929">
    <property type="component" value="Chromosome 1"/>
</dbReference>